<reference evidence="1" key="1">
    <citation type="submission" date="2017-12" db="EMBL/GenBank/DDBJ databases">
        <authorList>
            <person name="Katneni V.K."/>
            <person name="Shekhar M.S."/>
            <person name="Otta S.K."/>
            <person name="Karthic K."/>
            <person name="Jangam A.K."/>
            <person name="Gopikrishna G."/>
            <person name="Vijayan K.K."/>
        </authorList>
    </citation>
    <scope>NUCLEOTIDE SEQUENCE [LARGE SCALE GENOMIC DNA]</scope>
    <source>
        <strain evidence="1">IN_AP4RU</strain>
    </source>
</reference>
<name>A0A2I6SBM5_9VIRU</name>
<dbReference type="EMBL" id="MG702567">
    <property type="protein sequence ID" value="AUO14959.1"/>
    <property type="molecule type" value="Genomic_DNA"/>
</dbReference>
<protein>
    <submittedName>
        <fullName evidence="1">WSSV101</fullName>
    </submittedName>
</protein>
<organism evidence="1">
    <name type="scientific">White spot syndrome virus</name>
    <dbReference type="NCBI Taxonomy" id="342409"/>
    <lineage>
        <taxon>Viruses</taxon>
        <taxon>Viruses incertae sedis</taxon>
        <taxon>Naldaviricetes</taxon>
        <taxon>Nimaviridae</taxon>
        <taxon>Whispovirus</taxon>
    </lineage>
</organism>
<sequence length="43" mass="5046">MELEDLTESAYFKVEPSPINFAKLKSCPDVKYVQKKQMVHFLL</sequence>
<evidence type="ECO:0000313" key="1">
    <source>
        <dbReference type="EMBL" id="AUO14959.1"/>
    </source>
</evidence>
<reference evidence="1" key="2">
    <citation type="journal article" date="2018" name="Genome Announc.">
        <title>First Report of a Complete Genome Sequence of White spot syndrome virus from India.</title>
        <authorList>
            <person name="Vinaya Kumar K."/>
            <person name="Shekhar M.S."/>
            <person name="Otta S.K."/>
            <person name="Karthic K."/>
            <person name="Ashok Kumar J."/>
            <person name="Gopikrishna G."/>
            <person name="Vijayan K.K."/>
        </authorList>
    </citation>
    <scope>NUCLEOTIDE SEQUENCE</scope>
    <source>
        <strain evidence="1">IN_AP4RU</strain>
    </source>
</reference>
<accession>A0A2I6SBM5</accession>
<proteinExistence type="predicted"/>
<dbReference type="Proteomes" id="UP000267352">
    <property type="component" value="Segment"/>
</dbReference>